<evidence type="ECO:0000256" key="4">
    <source>
        <dbReference type="ARBA" id="ARBA00022679"/>
    </source>
</evidence>
<dbReference type="AlphaFoldDB" id="A0AAW9JU10"/>
<proteinExistence type="predicted"/>
<organism evidence="9 10">
    <name type="scientific">Carnobacterium maltaromaticum</name>
    <name type="common">Carnobacterium piscicola</name>
    <dbReference type="NCBI Taxonomy" id="2751"/>
    <lineage>
        <taxon>Bacteria</taxon>
        <taxon>Bacillati</taxon>
        <taxon>Bacillota</taxon>
        <taxon>Bacilli</taxon>
        <taxon>Lactobacillales</taxon>
        <taxon>Carnobacteriaceae</taxon>
        <taxon>Carnobacterium</taxon>
    </lineage>
</organism>
<keyword evidence="6 8" id="KW-1133">Transmembrane helix</keyword>
<evidence type="ECO:0000256" key="3">
    <source>
        <dbReference type="ARBA" id="ARBA00022428"/>
    </source>
</evidence>
<reference evidence="9" key="1">
    <citation type="submission" date="2023-08" db="EMBL/GenBank/DDBJ databases">
        <title>Genomic characterization of piscicolin 126 produced by Carnobacterium maltaromaticum CM22 strain isolated from salmon (Salmo salar).</title>
        <authorList>
            <person name="Gonzalez-Gragera E."/>
            <person name="Garcia-Lopez J.D."/>
            <person name="Teso-Perez C."/>
            <person name="Gimenez-Hernandez I."/>
            <person name="Peralta-Sanchez J.M."/>
            <person name="Valdivia E."/>
            <person name="Montalban-Lopez M."/>
            <person name="Martin-Platero A.M."/>
            <person name="Banos A."/>
            <person name="Martinez-Bueno M."/>
        </authorList>
    </citation>
    <scope>NUCLEOTIDE SEQUENCE</scope>
    <source>
        <strain evidence="9">CM22</strain>
    </source>
</reference>
<evidence type="ECO:0000256" key="5">
    <source>
        <dbReference type="ARBA" id="ARBA00022692"/>
    </source>
</evidence>
<comment type="subcellular location">
    <subcellularLocation>
        <location evidence="1">Membrane</location>
        <topology evidence="1">Multi-pass membrane protein</topology>
    </subcellularLocation>
</comment>
<feature type="transmembrane region" description="Helical" evidence="8">
    <location>
        <begin position="89"/>
        <end position="109"/>
    </location>
</feature>
<gene>
    <name evidence="9" type="ORF">RAK27_00705</name>
</gene>
<evidence type="ECO:0000256" key="6">
    <source>
        <dbReference type="ARBA" id="ARBA00022989"/>
    </source>
</evidence>
<evidence type="ECO:0000256" key="7">
    <source>
        <dbReference type="ARBA" id="ARBA00023136"/>
    </source>
</evidence>
<keyword evidence="4" id="KW-0808">Transferase</keyword>
<dbReference type="GO" id="GO:0009234">
    <property type="term" value="P:menaquinone biosynthetic process"/>
    <property type="evidence" value="ECO:0007669"/>
    <property type="project" value="UniProtKB-KW"/>
</dbReference>
<feature type="transmembrane region" description="Helical" evidence="8">
    <location>
        <begin position="38"/>
        <end position="55"/>
    </location>
</feature>
<evidence type="ECO:0000256" key="1">
    <source>
        <dbReference type="ARBA" id="ARBA00004141"/>
    </source>
</evidence>
<dbReference type="Proteomes" id="UP001290462">
    <property type="component" value="Unassembled WGS sequence"/>
</dbReference>
<evidence type="ECO:0000256" key="8">
    <source>
        <dbReference type="SAM" id="Phobius"/>
    </source>
</evidence>
<protein>
    <submittedName>
        <fullName evidence="9">Prenyltransferase</fullName>
    </submittedName>
</protein>
<feature type="transmembrane region" description="Helical" evidence="8">
    <location>
        <begin position="145"/>
        <end position="162"/>
    </location>
</feature>
<evidence type="ECO:0000256" key="2">
    <source>
        <dbReference type="ARBA" id="ARBA00004863"/>
    </source>
</evidence>
<feature type="transmembrane region" description="Helical" evidence="8">
    <location>
        <begin position="276"/>
        <end position="300"/>
    </location>
</feature>
<dbReference type="InterPro" id="IPR000537">
    <property type="entry name" value="UbiA_prenyltransferase"/>
</dbReference>
<keyword evidence="5 8" id="KW-0812">Transmembrane</keyword>
<dbReference type="PANTHER" id="PTHR13929:SF0">
    <property type="entry name" value="UBIA PRENYLTRANSFERASE DOMAIN-CONTAINING PROTEIN 1"/>
    <property type="match status" value="1"/>
</dbReference>
<dbReference type="InterPro" id="IPR044878">
    <property type="entry name" value="UbiA_sf"/>
</dbReference>
<dbReference type="Gene3D" id="1.10.357.140">
    <property type="entry name" value="UbiA prenyltransferase"/>
    <property type="match status" value="1"/>
</dbReference>
<dbReference type="GO" id="GO:0042371">
    <property type="term" value="P:vitamin K biosynthetic process"/>
    <property type="evidence" value="ECO:0007669"/>
    <property type="project" value="TreeGrafter"/>
</dbReference>
<sequence>MKFKTFLELVEMQAKTASILPYFMGILFAWYHYEELHLINLVLFFIAMFLFNMAVDAIDNYMDYKKASKEHNYREEVNVIGREKIPMPLVATLIILMVVVSAGLGLYLVKQTGIPLLYMGLYCYFVGIFYSSGPKPISSMPLGELFSGFTMGFMIYIISIYVNAYNIMTFDLRTFLIILFASIPNMFAIANLMLANNISDLEEDRTNKRYTLPHYIGKKNALSLFKWLYILAFAALIIAVWLGIYPKMMLFTLVAIPLVRKNTKRFLAKQVKSETFVYAVQNLAAITSLQVLTFALGIWLNF</sequence>
<dbReference type="RefSeq" id="WP_322808258.1">
    <property type="nucleotide sequence ID" value="NZ_JAVBVO010000001.1"/>
</dbReference>
<evidence type="ECO:0000313" key="9">
    <source>
        <dbReference type="EMBL" id="MDZ5757170.1"/>
    </source>
</evidence>
<feature type="transmembrane region" description="Helical" evidence="8">
    <location>
        <begin position="174"/>
        <end position="194"/>
    </location>
</feature>
<dbReference type="PANTHER" id="PTHR13929">
    <property type="entry name" value="1,4-DIHYDROXY-2-NAPHTHOATE OCTAPRENYLTRANSFERASE"/>
    <property type="match status" value="1"/>
</dbReference>
<accession>A0AAW9JU10</accession>
<evidence type="ECO:0000313" key="10">
    <source>
        <dbReference type="Proteomes" id="UP001290462"/>
    </source>
</evidence>
<dbReference type="GO" id="GO:0016020">
    <property type="term" value="C:membrane"/>
    <property type="evidence" value="ECO:0007669"/>
    <property type="project" value="UniProtKB-SubCell"/>
</dbReference>
<dbReference type="EMBL" id="JAVBVO010000001">
    <property type="protein sequence ID" value="MDZ5757170.1"/>
    <property type="molecule type" value="Genomic_DNA"/>
</dbReference>
<comment type="pathway">
    <text evidence="2">Quinol/quinone metabolism; menaquinone biosynthesis.</text>
</comment>
<comment type="caution">
    <text evidence="9">The sequence shown here is derived from an EMBL/GenBank/DDBJ whole genome shotgun (WGS) entry which is preliminary data.</text>
</comment>
<dbReference type="CDD" id="cd13962">
    <property type="entry name" value="PT_UbiA_UBIAD1"/>
    <property type="match status" value="1"/>
</dbReference>
<dbReference type="PIRSF" id="PIRSF005355">
    <property type="entry name" value="UBIAD1"/>
    <property type="match status" value="1"/>
</dbReference>
<feature type="transmembrane region" description="Helical" evidence="8">
    <location>
        <begin position="12"/>
        <end position="31"/>
    </location>
</feature>
<dbReference type="Pfam" id="PF01040">
    <property type="entry name" value="UbiA"/>
    <property type="match status" value="1"/>
</dbReference>
<dbReference type="InterPro" id="IPR026046">
    <property type="entry name" value="UBIAD1"/>
</dbReference>
<name>A0AAW9JU10_CARML</name>
<dbReference type="NCBIfam" id="NF004752">
    <property type="entry name" value="PRK06080.1-4"/>
    <property type="match status" value="1"/>
</dbReference>
<dbReference type="GO" id="GO:0004659">
    <property type="term" value="F:prenyltransferase activity"/>
    <property type="evidence" value="ECO:0007669"/>
    <property type="project" value="InterPro"/>
</dbReference>
<keyword evidence="7 8" id="KW-0472">Membrane</keyword>
<feature type="transmembrane region" description="Helical" evidence="8">
    <location>
        <begin position="116"/>
        <end position="133"/>
    </location>
</feature>
<feature type="transmembrane region" description="Helical" evidence="8">
    <location>
        <begin position="227"/>
        <end position="256"/>
    </location>
</feature>
<keyword evidence="3" id="KW-0474">Menaquinone biosynthesis</keyword>